<protein>
    <submittedName>
        <fullName evidence="1">Uncharacterized protein</fullName>
    </submittedName>
</protein>
<accession>A0A7G2D5N8</accession>
<reference evidence="1 2" key="1">
    <citation type="submission" date="2020-09" db="EMBL/GenBank/DDBJ databases">
        <authorList>
            <person name="Courtine D."/>
        </authorList>
    </citation>
    <scope>NUCLEOTIDE SEQUENCE [LARGE SCALE GENOMIC DNA]</scope>
    <source>
        <strain evidence="1 2">IRI35c</strain>
    </source>
</reference>
<evidence type="ECO:0000313" key="1">
    <source>
        <dbReference type="EMBL" id="CAD5243738.1"/>
    </source>
</evidence>
<dbReference type="Proteomes" id="UP000516304">
    <property type="component" value="Chromosome TIRI35C"/>
</dbReference>
<dbReference type="AlphaFoldDB" id="A0A7G2D5N8"/>
<evidence type="ECO:0000313" key="2">
    <source>
        <dbReference type="Proteomes" id="UP000516304"/>
    </source>
</evidence>
<sequence>MKIVICRNCGYVMMFYKGRTIWDFD</sequence>
<dbReference type="KEGG" id="tcq:TIRI35C_0584"/>
<name>A0A7G2D5N8_9EURY</name>
<keyword evidence="2" id="KW-1185">Reference proteome</keyword>
<gene>
    <name evidence="1" type="ORF">TIRI35C_0584</name>
</gene>
<proteinExistence type="predicted"/>
<dbReference type="EMBL" id="LR881183">
    <property type="protein sequence ID" value="CAD5243738.1"/>
    <property type="molecule type" value="Genomic_DNA"/>
</dbReference>
<organism evidence="1 2">
    <name type="scientific">Thermococcus camini</name>
    <dbReference type="NCBI Taxonomy" id="2016373"/>
    <lineage>
        <taxon>Archaea</taxon>
        <taxon>Methanobacteriati</taxon>
        <taxon>Methanobacteriota</taxon>
        <taxon>Thermococci</taxon>
        <taxon>Thermococcales</taxon>
        <taxon>Thermococcaceae</taxon>
        <taxon>Thermococcus</taxon>
    </lineage>
</organism>